<dbReference type="GO" id="GO:0004674">
    <property type="term" value="F:protein serine/threonine kinase activity"/>
    <property type="evidence" value="ECO:0007669"/>
    <property type="project" value="UniProtKB-KW"/>
</dbReference>
<keyword evidence="1" id="KW-0723">Serine/threonine-protein kinase</keyword>
<evidence type="ECO:0000256" key="2">
    <source>
        <dbReference type="ARBA" id="ARBA00022679"/>
    </source>
</evidence>
<dbReference type="OrthoDB" id="68483at2759"/>
<dbReference type="CDD" id="cd14008">
    <property type="entry name" value="STKc_LKB1_CaMKK"/>
    <property type="match status" value="1"/>
</dbReference>
<evidence type="ECO:0000313" key="9">
    <source>
        <dbReference type="Proteomes" id="UP000245609"/>
    </source>
</evidence>
<dbReference type="PROSITE" id="PS00107">
    <property type="entry name" value="PROTEIN_KINASE_ATP"/>
    <property type="match status" value="1"/>
</dbReference>
<evidence type="ECO:0000256" key="1">
    <source>
        <dbReference type="ARBA" id="ARBA00022527"/>
    </source>
</evidence>
<evidence type="ECO:0000313" key="8">
    <source>
        <dbReference type="EMBL" id="PVV01300.1"/>
    </source>
</evidence>
<dbReference type="GO" id="GO:0007165">
    <property type="term" value="P:signal transduction"/>
    <property type="evidence" value="ECO:0007669"/>
    <property type="project" value="TreeGrafter"/>
</dbReference>
<organism evidence="8 9">
    <name type="scientific">Smittium megazygosporum</name>
    <dbReference type="NCBI Taxonomy" id="133381"/>
    <lineage>
        <taxon>Eukaryota</taxon>
        <taxon>Fungi</taxon>
        <taxon>Fungi incertae sedis</taxon>
        <taxon>Zoopagomycota</taxon>
        <taxon>Kickxellomycotina</taxon>
        <taxon>Harpellomycetes</taxon>
        <taxon>Harpellales</taxon>
        <taxon>Legeriomycetaceae</taxon>
        <taxon>Smittium</taxon>
    </lineage>
</organism>
<dbReference type="PANTHER" id="PTHR43895">
    <property type="entry name" value="CALCIUM/CALMODULIN-DEPENDENT PROTEIN KINASE KINASE-RELATED"/>
    <property type="match status" value="1"/>
</dbReference>
<evidence type="ECO:0000256" key="5">
    <source>
        <dbReference type="ARBA" id="ARBA00022840"/>
    </source>
</evidence>
<dbReference type="PANTHER" id="PTHR43895:SF150">
    <property type="entry name" value="SERINE_THREONINE-PROTEIN KINASE STK11"/>
    <property type="match status" value="1"/>
</dbReference>
<dbReference type="InterPro" id="IPR017441">
    <property type="entry name" value="Protein_kinase_ATP_BS"/>
</dbReference>
<dbReference type="EMBL" id="MBFS01001201">
    <property type="protein sequence ID" value="PVV01300.1"/>
    <property type="molecule type" value="Genomic_DNA"/>
</dbReference>
<evidence type="ECO:0000256" key="4">
    <source>
        <dbReference type="ARBA" id="ARBA00022777"/>
    </source>
</evidence>
<proteinExistence type="predicted"/>
<dbReference type="PROSITE" id="PS50011">
    <property type="entry name" value="PROTEIN_KINASE_DOM"/>
    <property type="match status" value="1"/>
</dbReference>
<accession>A0A2T9Z9Q4</accession>
<dbReference type="GO" id="GO:0005737">
    <property type="term" value="C:cytoplasm"/>
    <property type="evidence" value="ECO:0007669"/>
    <property type="project" value="TreeGrafter"/>
</dbReference>
<dbReference type="Pfam" id="PF00069">
    <property type="entry name" value="Pkinase"/>
    <property type="match status" value="1"/>
</dbReference>
<comment type="caution">
    <text evidence="8">The sequence shown here is derived from an EMBL/GenBank/DDBJ whole genome shotgun (WGS) entry which is preliminary data.</text>
</comment>
<keyword evidence="9" id="KW-1185">Reference proteome</keyword>
<evidence type="ECO:0000259" key="7">
    <source>
        <dbReference type="PROSITE" id="PS50011"/>
    </source>
</evidence>
<keyword evidence="2" id="KW-0808">Transferase</keyword>
<dbReference type="SUPFAM" id="SSF56112">
    <property type="entry name" value="Protein kinase-like (PK-like)"/>
    <property type="match status" value="1"/>
</dbReference>
<feature type="binding site" evidence="6">
    <location>
        <position position="63"/>
    </location>
    <ligand>
        <name>ATP</name>
        <dbReference type="ChEBI" id="CHEBI:30616"/>
    </ligand>
</feature>
<evidence type="ECO:0000256" key="3">
    <source>
        <dbReference type="ARBA" id="ARBA00022741"/>
    </source>
</evidence>
<name>A0A2T9Z9Q4_9FUNG</name>
<dbReference type="Gene3D" id="3.30.200.20">
    <property type="entry name" value="Phosphorylase Kinase, domain 1"/>
    <property type="match status" value="1"/>
</dbReference>
<dbReference type="Gene3D" id="1.10.510.10">
    <property type="entry name" value="Transferase(Phosphotransferase) domain 1"/>
    <property type="match status" value="1"/>
</dbReference>
<keyword evidence="4" id="KW-0418">Kinase</keyword>
<sequence length="390" mass="44510">MEDNYNIKYAAVEKFIEEGEGEGIAQVNQYRFERLLGSGASGVVYLAKDILSGEQYAIKSIRKSSLRKQDQVLLLKEEKEKKNGSGFSDPRNSGPVRIGDIVRKQKESEKNQEFYLIRHELAVQIKLNHPNLVKLYEVLNDDENDSIHMVFDYCENGPVYDIKINEQSKPLTTEKARYYFNQALMGIEYYLKPSNMLLTKDDILKISDFDNSRIVDIDTVLNENSGTPAFMAPELCSTSTQNDEYAADIWALGVVLYSFSFGKLPFSGTTHAEISASVVNDDLTFPNEKDERLIDLLRKILNKDPEERIKLPEIRNHSWVTNNELVSLPPPEENSCCILGTISSDDLKSVFKTTANVKIIAGAIISLRRIRNRIREKRVAFLKEHFQGYY</sequence>
<evidence type="ECO:0000256" key="6">
    <source>
        <dbReference type="PROSITE-ProRule" id="PRU10141"/>
    </source>
</evidence>
<dbReference type="STRING" id="133381.A0A2T9Z9Q4"/>
<keyword evidence="3 6" id="KW-0547">Nucleotide-binding</keyword>
<dbReference type="InterPro" id="IPR011009">
    <property type="entry name" value="Kinase-like_dom_sf"/>
</dbReference>
<dbReference type="GO" id="GO:0005524">
    <property type="term" value="F:ATP binding"/>
    <property type="evidence" value="ECO:0007669"/>
    <property type="project" value="UniProtKB-UniRule"/>
</dbReference>
<protein>
    <recommendedName>
        <fullName evidence="7">Protein kinase domain-containing protein</fullName>
    </recommendedName>
</protein>
<dbReference type="Proteomes" id="UP000245609">
    <property type="component" value="Unassembled WGS sequence"/>
</dbReference>
<feature type="domain" description="Protein kinase" evidence="7">
    <location>
        <begin position="30"/>
        <end position="320"/>
    </location>
</feature>
<gene>
    <name evidence="8" type="ORF">BB560_004286</name>
</gene>
<dbReference type="InterPro" id="IPR000719">
    <property type="entry name" value="Prot_kinase_dom"/>
</dbReference>
<dbReference type="AlphaFoldDB" id="A0A2T9Z9Q4"/>
<reference evidence="8 9" key="1">
    <citation type="journal article" date="2018" name="MBio">
        <title>Comparative Genomics Reveals the Core Gene Toolbox for the Fungus-Insect Symbiosis.</title>
        <authorList>
            <person name="Wang Y."/>
            <person name="Stata M."/>
            <person name="Wang W."/>
            <person name="Stajich J.E."/>
            <person name="White M.M."/>
            <person name="Moncalvo J.M."/>
        </authorList>
    </citation>
    <scope>NUCLEOTIDE SEQUENCE [LARGE SCALE GENOMIC DNA]</scope>
    <source>
        <strain evidence="8 9">SC-DP-2</strain>
    </source>
</reference>
<keyword evidence="5 6" id="KW-0067">ATP-binding</keyword>